<evidence type="ECO:0000256" key="5">
    <source>
        <dbReference type="ARBA" id="ARBA00022944"/>
    </source>
</evidence>
<organism evidence="7 8">
    <name type="scientific">Aquibacillus halophilus</name>
    <dbReference type="NCBI Taxonomy" id="930132"/>
    <lineage>
        <taxon>Bacteria</taxon>
        <taxon>Bacillati</taxon>
        <taxon>Bacillota</taxon>
        <taxon>Bacilli</taxon>
        <taxon>Bacillales</taxon>
        <taxon>Bacillaceae</taxon>
        <taxon>Aquibacillus</taxon>
    </lineage>
</organism>
<dbReference type="InterPro" id="IPR043148">
    <property type="entry name" value="TagF_C"/>
</dbReference>
<sequence length="373" mass="44034">MKTIYATMRLFLKVDPQKITFASYRSEKLSGNLYFVWKEVSENYPEYSCHFAIKKFHSSFWGKLDYVMHMMKSSYHLATSRYFIIDDFYLPVYMIKPRKNTDIIQLWHAAGALKKFGYSTVGKSFGPSREYLKHVKIHSNYSKVFVSSSEVIPYYAEAFNMPSERIFASGVPRTDIMFSSEFESETKSKLYEKFPELRKKKMILYAPTYRGKSHYQEEYSIPMDLERMEADLLEEGYVLVVHLHPYMKAGKNLNGKNGSFLYNVQKEFNIQELLLISDMLITDFSTVFFDYSLLKRPIIFFADDVDEYVKDRDFYYDYHQLIPGPLCTNTTQLIETIKNSAFDLERVNDFKNRFFDYQDGKATERIVQKLVGK</sequence>
<dbReference type="GO" id="GO:0019350">
    <property type="term" value="P:teichoic acid biosynthetic process"/>
    <property type="evidence" value="ECO:0007669"/>
    <property type="project" value="UniProtKB-KW"/>
</dbReference>
<comment type="subcellular location">
    <subcellularLocation>
        <location evidence="1">Cell membrane</location>
        <topology evidence="1">Peripheral membrane protein</topology>
    </subcellularLocation>
</comment>
<dbReference type="OrthoDB" id="9811865at2"/>
<comment type="similarity">
    <text evidence="2">Belongs to the CDP-glycerol glycerophosphotransferase family.</text>
</comment>
<dbReference type="PANTHER" id="PTHR37316">
    <property type="entry name" value="TEICHOIC ACID GLYCEROL-PHOSPHATE PRIMASE"/>
    <property type="match status" value="1"/>
</dbReference>
<evidence type="ECO:0000256" key="4">
    <source>
        <dbReference type="ARBA" id="ARBA00022679"/>
    </source>
</evidence>
<keyword evidence="5" id="KW-0777">Teichoic acid biosynthesis</keyword>
<keyword evidence="4 7" id="KW-0808">Transferase</keyword>
<evidence type="ECO:0000256" key="3">
    <source>
        <dbReference type="ARBA" id="ARBA00022475"/>
    </source>
</evidence>
<name>A0A6A8DBZ2_9BACI</name>
<evidence type="ECO:0000256" key="2">
    <source>
        <dbReference type="ARBA" id="ARBA00010488"/>
    </source>
</evidence>
<dbReference type="PANTHER" id="PTHR37316:SF2">
    <property type="entry name" value="TEICHOIC ACID RIBITOL-PHOSPHATE POLYMERASE TARK"/>
    <property type="match status" value="1"/>
</dbReference>
<dbReference type="GO" id="GO:0047355">
    <property type="term" value="F:CDP-glycerol glycerophosphotransferase activity"/>
    <property type="evidence" value="ECO:0007669"/>
    <property type="project" value="InterPro"/>
</dbReference>
<evidence type="ECO:0000256" key="1">
    <source>
        <dbReference type="ARBA" id="ARBA00004202"/>
    </source>
</evidence>
<dbReference type="Gene3D" id="3.40.50.12580">
    <property type="match status" value="1"/>
</dbReference>
<dbReference type="InterPro" id="IPR007554">
    <property type="entry name" value="Glycerophosphate_synth"/>
</dbReference>
<dbReference type="Pfam" id="PF04464">
    <property type="entry name" value="Glyphos_transf"/>
    <property type="match status" value="1"/>
</dbReference>
<reference evidence="7" key="1">
    <citation type="submission" date="2019-11" db="EMBL/GenBank/DDBJ databases">
        <authorList>
            <person name="Li J."/>
        </authorList>
    </citation>
    <scope>NUCLEOTIDE SEQUENCE</scope>
    <source>
        <strain evidence="7">B6B</strain>
    </source>
</reference>
<dbReference type="GO" id="GO:0005886">
    <property type="term" value="C:plasma membrane"/>
    <property type="evidence" value="ECO:0007669"/>
    <property type="project" value="UniProtKB-SubCell"/>
</dbReference>
<evidence type="ECO:0000313" key="8">
    <source>
        <dbReference type="Proteomes" id="UP000799092"/>
    </source>
</evidence>
<keyword evidence="8" id="KW-1185">Reference proteome</keyword>
<dbReference type="SUPFAM" id="SSF53756">
    <property type="entry name" value="UDP-Glycosyltransferase/glycogen phosphorylase"/>
    <property type="match status" value="1"/>
</dbReference>
<keyword evidence="6" id="KW-0472">Membrane</keyword>
<proteinExistence type="inferred from homology"/>
<dbReference type="AlphaFoldDB" id="A0A6A8DBZ2"/>
<comment type="caution">
    <text evidence="7">The sequence shown here is derived from an EMBL/GenBank/DDBJ whole genome shotgun (WGS) entry which is preliminary data.</text>
</comment>
<gene>
    <name evidence="7" type="ORF">GH741_01220</name>
</gene>
<evidence type="ECO:0000313" key="7">
    <source>
        <dbReference type="EMBL" id="MRH41291.1"/>
    </source>
</evidence>
<dbReference type="InterPro" id="IPR043149">
    <property type="entry name" value="TagF_N"/>
</dbReference>
<dbReference type="InterPro" id="IPR051612">
    <property type="entry name" value="Teichoic_Acid_Biosynth"/>
</dbReference>
<dbReference type="Gene3D" id="3.40.50.11820">
    <property type="match status" value="1"/>
</dbReference>
<dbReference type="EMBL" id="WJNG01000001">
    <property type="protein sequence ID" value="MRH41291.1"/>
    <property type="molecule type" value="Genomic_DNA"/>
</dbReference>
<accession>A0A6A8DBZ2</accession>
<protein>
    <submittedName>
        <fullName evidence="7">Ribitolphosphotransferase</fullName>
    </submittedName>
</protein>
<evidence type="ECO:0000256" key="6">
    <source>
        <dbReference type="ARBA" id="ARBA00023136"/>
    </source>
</evidence>
<dbReference type="Proteomes" id="UP000799092">
    <property type="component" value="Unassembled WGS sequence"/>
</dbReference>
<keyword evidence="3" id="KW-1003">Cell membrane</keyword>